<dbReference type="AlphaFoldDB" id="A8MJE4"/>
<gene>
    <name evidence="1" type="ordered locus">Clos_2394</name>
</gene>
<name>A8MJE4_ALKOO</name>
<evidence type="ECO:0008006" key="3">
    <source>
        <dbReference type="Google" id="ProtNLM"/>
    </source>
</evidence>
<dbReference type="STRING" id="350688.Clos_2394"/>
<dbReference type="EMBL" id="CP000853">
    <property type="protein sequence ID" value="ABW19926.1"/>
    <property type="molecule type" value="Genomic_DNA"/>
</dbReference>
<dbReference type="RefSeq" id="WP_012160233.1">
    <property type="nucleotide sequence ID" value="NC_009922.1"/>
</dbReference>
<keyword evidence="2" id="KW-1185">Reference proteome</keyword>
<organism evidence="1 2">
    <name type="scientific">Alkaliphilus oremlandii (strain OhILAs)</name>
    <name type="common">Clostridium oremlandii (strain OhILAs)</name>
    <dbReference type="NCBI Taxonomy" id="350688"/>
    <lineage>
        <taxon>Bacteria</taxon>
        <taxon>Bacillati</taxon>
        <taxon>Bacillota</taxon>
        <taxon>Clostridia</taxon>
        <taxon>Peptostreptococcales</taxon>
        <taxon>Natronincolaceae</taxon>
        <taxon>Alkaliphilus</taxon>
    </lineage>
</organism>
<dbReference type="HOGENOM" id="CLU_1303137_0_0_9"/>
<sequence length="229" mass="26240">MKFITEEDLRSIFRKEPFTNYEIKAGEKLTPGGRQFLMDQRVHINEYPLNNGKDKADRKKKELMTEVEVQDAPKKEANKKQFYAKVKSMEALFLLTAEEILKSDVFLAQDVIHLGKEFSQVKNVLKENTIPNSLYKGCTGMDENHICNEFDDCFEITEFHMQLENGRNIIILHRLRCALRELGAYVSEEFEGSDGEFSRGVIGKVNQSINTLSQMICSIVGGTKCQKES</sequence>
<evidence type="ECO:0000313" key="1">
    <source>
        <dbReference type="EMBL" id="ABW19926.1"/>
    </source>
</evidence>
<dbReference type="OrthoDB" id="306726at2"/>
<dbReference type="eggNOG" id="COG4812">
    <property type="taxonomic scope" value="Bacteria"/>
</dbReference>
<dbReference type="KEGG" id="aoe:Clos_2394"/>
<reference evidence="2" key="1">
    <citation type="submission" date="2007-10" db="EMBL/GenBank/DDBJ databases">
        <title>Complete genome of Alkaliphilus oremlandii OhILAs.</title>
        <authorList>
            <person name="Copeland A."/>
            <person name="Lucas S."/>
            <person name="Lapidus A."/>
            <person name="Barry K."/>
            <person name="Detter J.C."/>
            <person name="Glavina del Rio T."/>
            <person name="Hammon N."/>
            <person name="Israni S."/>
            <person name="Dalin E."/>
            <person name="Tice H."/>
            <person name="Pitluck S."/>
            <person name="Chain P."/>
            <person name="Malfatti S."/>
            <person name="Shin M."/>
            <person name="Vergez L."/>
            <person name="Schmutz J."/>
            <person name="Larimer F."/>
            <person name="Land M."/>
            <person name="Hauser L."/>
            <person name="Kyrpides N."/>
            <person name="Mikhailova N."/>
            <person name="Stolz J.F."/>
            <person name="Dawson A."/>
            <person name="Fisher E."/>
            <person name="Crable B."/>
            <person name="Perera E."/>
            <person name="Lisak J."/>
            <person name="Ranganathan M."/>
            <person name="Basu P."/>
            <person name="Richardson P."/>
        </authorList>
    </citation>
    <scope>NUCLEOTIDE SEQUENCE [LARGE SCALE GENOMIC DNA]</scope>
    <source>
        <strain evidence="2">OhILAs</strain>
    </source>
</reference>
<dbReference type="Proteomes" id="UP000000269">
    <property type="component" value="Chromosome"/>
</dbReference>
<protein>
    <recommendedName>
        <fullName evidence="3">Cobalamin adenosyltransferase</fullName>
    </recommendedName>
</protein>
<evidence type="ECO:0000313" key="2">
    <source>
        <dbReference type="Proteomes" id="UP000000269"/>
    </source>
</evidence>
<proteinExistence type="predicted"/>
<accession>A8MJE4</accession>